<evidence type="ECO:0000256" key="1">
    <source>
        <dbReference type="SAM" id="MobiDB-lite"/>
    </source>
</evidence>
<proteinExistence type="predicted"/>
<reference evidence="3" key="1">
    <citation type="journal article" date="2019" name="Int. J. Syst. Evol. Microbiol.">
        <title>The Global Catalogue of Microorganisms (GCM) 10K type strain sequencing project: providing services to taxonomists for standard genome sequencing and annotation.</title>
        <authorList>
            <consortium name="The Broad Institute Genomics Platform"/>
            <consortium name="The Broad Institute Genome Sequencing Center for Infectious Disease"/>
            <person name="Wu L."/>
            <person name="Ma J."/>
        </authorList>
    </citation>
    <scope>NUCLEOTIDE SEQUENCE [LARGE SCALE GENOMIC DNA]</scope>
    <source>
        <strain evidence="3">JCM 4816</strain>
    </source>
</reference>
<protein>
    <submittedName>
        <fullName evidence="2">Uncharacterized protein</fullName>
    </submittedName>
</protein>
<organism evidence="2 3">
    <name type="scientific">Streptomyces prasinosporus</name>
    <dbReference type="NCBI Taxonomy" id="68256"/>
    <lineage>
        <taxon>Bacteria</taxon>
        <taxon>Bacillati</taxon>
        <taxon>Actinomycetota</taxon>
        <taxon>Actinomycetes</taxon>
        <taxon>Kitasatosporales</taxon>
        <taxon>Streptomycetaceae</taxon>
        <taxon>Streptomyces</taxon>
        <taxon>Streptomyces albogriseolus group</taxon>
    </lineage>
</organism>
<gene>
    <name evidence="2" type="ORF">GCM10019016_039350</name>
</gene>
<dbReference type="Proteomes" id="UP001501455">
    <property type="component" value="Unassembled WGS sequence"/>
</dbReference>
<dbReference type="EMBL" id="BAAAXF010000025">
    <property type="protein sequence ID" value="GAA3496834.1"/>
    <property type="molecule type" value="Genomic_DNA"/>
</dbReference>
<accession>A0ABP6TQM4</accession>
<comment type="caution">
    <text evidence="2">The sequence shown here is derived from an EMBL/GenBank/DDBJ whole genome shotgun (WGS) entry which is preliminary data.</text>
</comment>
<feature type="region of interest" description="Disordered" evidence="1">
    <location>
        <begin position="1"/>
        <end position="58"/>
    </location>
</feature>
<name>A0ABP6TQM4_9ACTN</name>
<sequence>MRVMTAPSASTSVLTAAASSTQPSGVTPMPLPTATVAARPSGETPEGRGAFGHGVGVSARGGHDLVELEMDGAEARSDHVPVDLLGHQGEVDQIDQGALQCLRNGLQVLVGQRALHDVHPHLRG</sequence>
<feature type="compositionally biased region" description="Low complexity" evidence="1">
    <location>
        <begin position="1"/>
        <end position="21"/>
    </location>
</feature>
<evidence type="ECO:0000313" key="2">
    <source>
        <dbReference type="EMBL" id="GAA3496834.1"/>
    </source>
</evidence>
<keyword evidence="3" id="KW-1185">Reference proteome</keyword>
<evidence type="ECO:0000313" key="3">
    <source>
        <dbReference type="Proteomes" id="UP001501455"/>
    </source>
</evidence>